<protein>
    <submittedName>
        <fullName evidence="2">Uncharacterized protein</fullName>
    </submittedName>
</protein>
<name>A0A6C0BNN0_9ZZZZ</name>
<accession>A0A6C0BNN0</accession>
<proteinExistence type="predicted"/>
<feature type="region of interest" description="Disordered" evidence="1">
    <location>
        <begin position="518"/>
        <end position="537"/>
    </location>
</feature>
<feature type="region of interest" description="Disordered" evidence="1">
    <location>
        <begin position="677"/>
        <end position="697"/>
    </location>
</feature>
<sequence length="779" mass="86508">MKKLRRQVEDALTTTTAAEPACDSAYIPDVFDAQARRKPLGPPCIPYVSTDQYVVRPLSMDYRGAGCGSFCTYPVQNPYGYEVPPNVCFPPGTTQANTREFFPGHNTYKTVMDPVTGHVYRPKPDESFCPRQFWNQGQATLPHVPLAGGDPNVPRHDHHRQSYQEDPIKAPQIPVADTTPDSSSTELRFANREYGYPFEDVEEAPTDSSAAINSRMCVLNKIFPGEQEVKSHRWVTDDRYWGEQRVANVYVKPYPSRSVKYTNSLYSTPYNSTQNMISTGILKNAYTGENYECFENQVQPPTSTTNQIPEYQLKQANPRLIWAMGGYNHHQPPPAKTEQPGYVFNPVSARGGAPPFGSSTFADDIRSQEEQIALRDVFNNQDGNLPCEPSLYGERPQGYFGLVPRLRTVPYLPPTNELSKEGYMPVADNLNPDQRQREQWTGKFYARRDPLLATRTPLPGLVNGVEAISEIPLETDHVFHEGLERGYVGPVSGSQNAGDTLVSQHNIRQTLKSEATLPVGPAEGAPQHSTQASNQQLRTTYKGQSYARTPAAAARDFANGQVMEGVRLRTTTKNPQTYRTAPIEPNIRAGIIVTDKTVRYSLKTAAAENPFRLAGNPSMEAGSVIASLTTLKPTLKETMQETFPVTNAEGDDAGYVLVDKNLRHTWRTVDTDREFVPPVDAGRMGDNTGPGATSTTQHRGCLPLAYLPGASMLPTGVGGSTARIVQPLQRRVRYTKEDVIKPLGPEQLPESRMLYIPAVRSTLRSEQERQELSDDLCDF</sequence>
<dbReference type="EMBL" id="MN739207">
    <property type="protein sequence ID" value="QHS93592.1"/>
    <property type="molecule type" value="Genomic_DNA"/>
</dbReference>
<dbReference type="AlphaFoldDB" id="A0A6C0BNN0"/>
<organism evidence="2">
    <name type="scientific">viral metagenome</name>
    <dbReference type="NCBI Taxonomy" id="1070528"/>
    <lineage>
        <taxon>unclassified sequences</taxon>
        <taxon>metagenomes</taxon>
        <taxon>organismal metagenomes</taxon>
    </lineage>
</organism>
<evidence type="ECO:0000256" key="1">
    <source>
        <dbReference type="SAM" id="MobiDB-lite"/>
    </source>
</evidence>
<feature type="compositionally biased region" description="Polar residues" evidence="1">
    <location>
        <begin position="527"/>
        <end position="537"/>
    </location>
</feature>
<evidence type="ECO:0000313" key="2">
    <source>
        <dbReference type="EMBL" id="QHS93592.1"/>
    </source>
</evidence>
<reference evidence="2" key="1">
    <citation type="journal article" date="2020" name="Nature">
        <title>Giant virus diversity and host interactions through global metagenomics.</title>
        <authorList>
            <person name="Schulz F."/>
            <person name="Roux S."/>
            <person name="Paez-Espino D."/>
            <person name="Jungbluth S."/>
            <person name="Walsh D.A."/>
            <person name="Denef V.J."/>
            <person name="McMahon K.D."/>
            <person name="Konstantinidis K.T."/>
            <person name="Eloe-Fadrosh E.A."/>
            <person name="Kyrpides N.C."/>
            <person name="Woyke T."/>
        </authorList>
    </citation>
    <scope>NUCLEOTIDE SEQUENCE</scope>
    <source>
        <strain evidence="2">GVMAG-M-3300018080-19</strain>
    </source>
</reference>